<dbReference type="AlphaFoldDB" id="A0A250DGE7"/>
<dbReference type="EMBL" id="CP023284">
    <property type="protein sequence ID" value="ATA53416.1"/>
    <property type="molecule type" value="Genomic_DNA"/>
</dbReference>
<evidence type="ECO:0008006" key="3">
    <source>
        <dbReference type="Google" id="ProtNLM"/>
    </source>
</evidence>
<organism evidence="1 2">
    <name type="scientific">Variovorax boronicumulans</name>
    <dbReference type="NCBI Taxonomy" id="436515"/>
    <lineage>
        <taxon>Bacteria</taxon>
        <taxon>Pseudomonadati</taxon>
        <taxon>Pseudomonadota</taxon>
        <taxon>Betaproteobacteria</taxon>
        <taxon>Burkholderiales</taxon>
        <taxon>Comamonadaceae</taxon>
        <taxon>Variovorax</taxon>
    </lineage>
</organism>
<gene>
    <name evidence="1" type="ORF">CKY39_09440</name>
</gene>
<dbReference type="Proteomes" id="UP000217154">
    <property type="component" value="Chromosome"/>
</dbReference>
<evidence type="ECO:0000313" key="1">
    <source>
        <dbReference type="EMBL" id="ATA53416.1"/>
    </source>
</evidence>
<dbReference type="RefSeq" id="WP_095744249.1">
    <property type="nucleotide sequence ID" value="NZ_CP023284.1"/>
</dbReference>
<proteinExistence type="predicted"/>
<reference evidence="1 2" key="1">
    <citation type="submission" date="2017-09" db="EMBL/GenBank/DDBJ databases">
        <title>The diverse metabolic capabilities of V. boronicumulans make it an excellent choice for continued studies on novel biodegradation.</title>
        <authorList>
            <person name="Sun S."/>
        </authorList>
    </citation>
    <scope>NUCLEOTIDE SEQUENCE [LARGE SCALE GENOMIC DNA]</scope>
    <source>
        <strain evidence="1 2">J1</strain>
    </source>
</reference>
<protein>
    <recommendedName>
        <fullName evidence="3">HEAT repeat domain-containing protein</fullName>
    </recommendedName>
</protein>
<dbReference type="KEGG" id="vbo:CKY39_09440"/>
<evidence type="ECO:0000313" key="2">
    <source>
        <dbReference type="Proteomes" id="UP000217154"/>
    </source>
</evidence>
<name>A0A250DGE7_9BURK</name>
<accession>A0A250DGE7</accession>
<sequence>MPRTTSEIAHDIANFEPPEDGNWRHLDSLLDELWRAGSPEQAMPEMLSVFERYPEEDGYGVMWTIVHGLESLPNYQPELLRSLARQPSELGITMVGRILNAGTTEIGGVSLLQTLHDLANTAASSYLREEALRVASRPR</sequence>